<organism evidence="2 3">
    <name type="scientific">Pleurodeles waltl</name>
    <name type="common">Iberian ribbed newt</name>
    <dbReference type="NCBI Taxonomy" id="8319"/>
    <lineage>
        <taxon>Eukaryota</taxon>
        <taxon>Metazoa</taxon>
        <taxon>Chordata</taxon>
        <taxon>Craniata</taxon>
        <taxon>Vertebrata</taxon>
        <taxon>Euteleostomi</taxon>
        <taxon>Amphibia</taxon>
        <taxon>Batrachia</taxon>
        <taxon>Caudata</taxon>
        <taxon>Salamandroidea</taxon>
        <taxon>Salamandridae</taxon>
        <taxon>Pleurodelinae</taxon>
        <taxon>Pleurodeles</taxon>
    </lineage>
</organism>
<evidence type="ECO:0000256" key="1">
    <source>
        <dbReference type="SAM" id="MobiDB-lite"/>
    </source>
</evidence>
<feature type="compositionally biased region" description="Basic and acidic residues" evidence="1">
    <location>
        <begin position="49"/>
        <end position="63"/>
    </location>
</feature>
<evidence type="ECO:0000313" key="3">
    <source>
        <dbReference type="Proteomes" id="UP001066276"/>
    </source>
</evidence>
<accession>A0AAV7LUM1</accession>
<evidence type="ECO:0000313" key="2">
    <source>
        <dbReference type="EMBL" id="KAJ1095251.1"/>
    </source>
</evidence>
<protein>
    <submittedName>
        <fullName evidence="2">Uncharacterized protein</fullName>
    </submittedName>
</protein>
<feature type="region of interest" description="Disordered" evidence="1">
    <location>
        <begin position="49"/>
        <end position="71"/>
    </location>
</feature>
<keyword evidence="3" id="KW-1185">Reference proteome</keyword>
<sequence>MGTSHLGAAKLAFERTSALVRQLKDTSVIGSAAGRIQAQGLALGHKLPSDRSCHGRGGQRKDGQLPGFTLSAHCPGARPRNSACQPGTQCPLCPQPRDKAPAGGGQWASVHQCENNRLQRMSHVYGSVCPKPAVPSPWTRASAVPKGLKKKHSLLCQRARGLRHHSARQPGKGAIAAVHKSCAQESGKGAIAEVHKSLEGEKSLLYTRA</sequence>
<gene>
    <name evidence="2" type="ORF">NDU88_000419</name>
</gene>
<name>A0AAV7LUM1_PLEWA</name>
<dbReference type="EMBL" id="JANPWB010000014">
    <property type="protein sequence ID" value="KAJ1095251.1"/>
    <property type="molecule type" value="Genomic_DNA"/>
</dbReference>
<dbReference type="AlphaFoldDB" id="A0AAV7LUM1"/>
<comment type="caution">
    <text evidence="2">The sequence shown here is derived from an EMBL/GenBank/DDBJ whole genome shotgun (WGS) entry which is preliminary data.</text>
</comment>
<dbReference type="Proteomes" id="UP001066276">
    <property type="component" value="Chromosome 10"/>
</dbReference>
<proteinExistence type="predicted"/>
<reference evidence="2" key="1">
    <citation type="journal article" date="2022" name="bioRxiv">
        <title>Sequencing and chromosome-scale assembly of the giantPleurodeles waltlgenome.</title>
        <authorList>
            <person name="Brown T."/>
            <person name="Elewa A."/>
            <person name="Iarovenko S."/>
            <person name="Subramanian E."/>
            <person name="Araus A.J."/>
            <person name="Petzold A."/>
            <person name="Susuki M."/>
            <person name="Suzuki K.-i.T."/>
            <person name="Hayashi T."/>
            <person name="Toyoda A."/>
            <person name="Oliveira C."/>
            <person name="Osipova E."/>
            <person name="Leigh N.D."/>
            <person name="Simon A."/>
            <person name="Yun M.H."/>
        </authorList>
    </citation>
    <scope>NUCLEOTIDE SEQUENCE</scope>
    <source>
        <strain evidence="2">20211129_DDA</strain>
        <tissue evidence="2">Liver</tissue>
    </source>
</reference>